<reference evidence="7 8" key="1">
    <citation type="journal article" date="2012" name="J. Bacteriol.">
        <title>Complete genome sequence of the broad-host-range strain Sinorhizobium fredii USDA257.</title>
        <authorList>
            <person name="Schuldes J."/>
            <person name="Rodriguez Orbegoso M."/>
            <person name="Schmeisser C."/>
            <person name="Krishnan H.B."/>
            <person name="Daniel R."/>
            <person name="Streit W.R."/>
        </authorList>
    </citation>
    <scope>NUCLEOTIDE SEQUENCE [LARGE SCALE GENOMIC DNA]</scope>
    <source>
        <strain evidence="7 8">USDA 257</strain>
    </source>
</reference>
<feature type="transmembrane region" description="Helical" evidence="5">
    <location>
        <begin position="648"/>
        <end position="664"/>
    </location>
</feature>
<evidence type="ECO:0000259" key="6">
    <source>
        <dbReference type="PROSITE" id="PS50928"/>
    </source>
</evidence>
<dbReference type="CDD" id="cd06261">
    <property type="entry name" value="TM_PBP2"/>
    <property type="match status" value="2"/>
</dbReference>
<feature type="domain" description="ABC transmembrane type-1" evidence="6">
    <location>
        <begin position="287"/>
        <end position="492"/>
    </location>
</feature>
<dbReference type="SUPFAM" id="SSF161098">
    <property type="entry name" value="MetI-like"/>
    <property type="match status" value="2"/>
</dbReference>
<dbReference type="Pfam" id="PF00528">
    <property type="entry name" value="BPD_transp_1"/>
    <property type="match status" value="2"/>
</dbReference>
<comment type="subcellular location">
    <subcellularLocation>
        <location evidence="1 5">Cell membrane</location>
        <topology evidence="1 5">Multi-pass membrane protein</topology>
    </subcellularLocation>
</comment>
<feature type="transmembrane region" description="Helical" evidence="5">
    <location>
        <begin position="150"/>
        <end position="174"/>
    </location>
</feature>
<feature type="transmembrane region" description="Helical" evidence="5">
    <location>
        <begin position="121"/>
        <end position="138"/>
    </location>
</feature>
<sequence>MQAPIDDTPRRPGVTAISPAALAITFRYGRLVSRIGLATADRSRCAGAMHASIVKVSRTRKAPLRKHPNRRLDIALALGIAAFVALPWYRIDGGFFGLGWLASFPADPAAAPGFLQIATYGRWWLIVPVLLMGLAAAARFTEDPMRRGSLLAFAGAAGIGFLALQGLAIGFSGWTWAISEVLFGPLADGQPSMGAGAVLASLIFVLIFAFGLAERGAMKGDAFIVGAISILVFLVAVFVFYPIGSMMVGAFQDFDGSFNPNGFGRNIVDPSIWSLDCVIGAGRCGVAWRTFWLALMTASGSTLLGLAFALVATRTGFRFKKSLRLLTVLPIITPPFVIGLALTLLFGRSGVVTEAVSAVLGIEPGRWLYGLTGIWIAQVLSFTPISFLVLIGVVEGVSPSMEEASQTLKADRRRTFWRISLPLMKPGLANAFLIGFIESMADFGNPLVLGGSHGVLSTEIFFAVVGSQNDPSRAAVLAIVLLGFTLTAFLAQRLWLSGKNYATVTGKADSGVHAALPRSVSFGVHALVIPWALFTLVVYGMILVGGFVKTWGLDNSLTLEHYVQAFSVEFRDGSLAWTGVAWNSFWTTMEIALISAPLTAAVGLLTAYLIVRQRFAGREFFEFALMMSFAIPGTIIGISYIMAFNLPPIEMTGSALILIACFVFRNMPVGVRGGVAAMSQLDQSLDEASLTLRADSFRTIRKIILPLLRPAITAALVYSFVRAITSISAVIFLVSAEYNMATSYIVGLVENGEYGVAIAYSSMLILVMVTVIGGFQLLVGERRLRRENRIQSVAAVPASIHQEKTA</sequence>
<dbReference type="PANTHER" id="PTHR43496:SF1">
    <property type="entry name" value="POLYGALACTURONAN_RHAMNOGALACTURONAN TRANSPORT SYSTEM PERMEASE PROTEIN YTEP"/>
    <property type="match status" value="1"/>
</dbReference>
<dbReference type="PATRIC" id="fig|1185652.3.peg.2282"/>
<evidence type="ECO:0000313" key="7">
    <source>
        <dbReference type="EMBL" id="AFL50794.1"/>
    </source>
</evidence>
<keyword evidence="5" id="KW-0813">Transport</keyword>
<feature type="transmembrane region" description="Helical" evidence="5">
    <location>
        <begin position="222"/>
        <end position="243"/>
    </location>
</feature>
<feature type="transmembrane region" description="Helical" evidence="5">
    <location>
        <begin position="623"/>
        <end position="642"/>
    </location>
</feature>
<feature type="transmembrane region" description="Helical" evidence="5">
    <location>
        <begin position="194"/>
        <end position="213"/>
    </location>
</feature>
<keyword evidence="2 5" id="KW-0812">Transmembrane</keyword>
<feature type="transmembrane region" description="Helical" evidence="5">
    <location>
        <begin position="291"/>
        <end position="313"/>
    </location>
</feature>
<dbReference type="STRING" id="1185652.USDA257_c22120"/>
<dbReference type="Gene3D" id="1.10.3720.10">
    <property type="entry name" value="MetI-like"/>
    <property type="match status" value="2"/>
</dbReference>
<gene>
    <name evidence="7" type="primary">fbpB</name>
    <name evidence="7" type="ORF">USDA257_c22120</name>
</gene>
<feature type="transmembrane region" description="Helical" evidence="5">
    <location>
        <begin position="367"/>
        <end position="394"/>
    </location>
</feature>
<evidence type="ECO:0000256" key="4">
    <source>
        <dbReference type="ARBA" id="ARBA00023136"/>
    </source>
</evidence>
<feature type="transmembrane region" description="Helical" evidence="5">
    <location>
        <begin position="415"/>
        <end position="437"/>
    </location>
</feature>
<protein>
    <submittedName>
        <fullName evidence="7">Ferric transport system permease protein FbpB</fullName>
    </submittedName>
</protein>
<feature type="domain" description="ABC transmembrane type-1" evidence="6">
    <location>
        <begin position="585"/>
        <end position="775"/>
    </location>
</feature>
<evidence type="ECO:0000256" key="5">
    <source>
        <dbReference type="RuleBase" id="RU363032"/>
    </source>
</evidence>
<evidence type="ECO:0000256" key="3">
    <source>
        <dbReference type="ARBA" id="ARBA00022989"/>
    </source>
</evidence>
<evidence type="ECO:0000313" key="8">
    <source>
        <dbReference type="Proteomes" id="UP000006180"/>
    </source>
</evidence>
<feature type="transmembrane region" description="Helical" evidence="5">
    <location>
        <begin position="711"/>
        <end position="734"/>
    </location>
</feature>
<feature type="transmembrane region" description="Helical" evidence="5">
    <location>
        <begin position="74"/>
        <end position="91"/>
    </location>
</feature>
<dbReference type="GO" id="GO:0005886">
    <property type="term" value="C:plasma membrane"/>
    <property type="evidence" value="ECO:0007669"/>
    <property type="project" value="UniProtKB-SubCell"/>
</dbReference>
<comment type="similarity">
    <text evidence="5">Belongs to the binding-protein-dependent transport system permease family.</text>
</comment>
<keyword evidence="3 5" id="KW-1133">Transmembrane helix</keyword>
<organism evidence="7 8">
    <name type="scientific">Sinorhizobium fredii (strain USDA 257)</name>
    <dbReference type="NCBI Taxonomy" id="1185652"/>
    <lineage>
        <taxon>Bacteria</taxon>
        <taxon>Pseudomonadati</taxon>
        <taxon>Pseudomonadota</taxon>
        <taxon>Alphaproteobacteria</taxon>
        <taxon>Hyphomicrobiales</taxon>
        <taxon>Rhizobiaceae</taxon>
        <taxon>Sinorhizobium/Ensifer group</taxon>
        <taxon>Sinorhizobium</taxon>
    </lineage>
</organism>
<proteinExistence type="inferred from homology"/>
<dbReference type="Proteomes" id="UP000006180">
    <property type="component" value="Chromosome"/>
</dbReference>
<dbReference type="EMBL" id="CP003563">
    <property type="protein sequence ID" value="AFL50794.1"/>
    <property type="molecule type" value="Genomic_DNA"/>
</dbReference>
<dbReference type="HOGENOM" id="CLU_021838_1_1_5"/>
<feature type="transmembrane region" description="Helical" evidence="5">
    <location>
        <begin position="591"/>
        <end position="611"/>
    </location>
</feature>
<evidence type="ECO:0000256" key="2">
    <source>
        <dbReference type="ARBA" id="ARBA00022692"/>
    </source>
</evidence>
<dbReference type="PROSITE" id="PS50928">
    <property type="entry name" value="ABC_TM1"/>
    <property type="match status" value="2"/>
</dbReference>
<dbReference type="eggNOG" id="COG1178">
    <property type="taxonomic scope" value="Bacteria"/>
</dbReference>
<feature type="transmembrane region" description="Helical" evidence="5">
    <location>
        <begin position="754"/>
        <end position="779"/>
    </location>
</feature>
<dbReference type="PANTHER" id="PTHR43496">
    <property type="entry name" value="PROTEIN LPLB"/>
    <property type="match status" value="1"/>
</dbReference>
<dbReference type="InterPro" id="IPR000515">
    <property type="entry name" value="MetI-like"/>
</dbReference>
<evidence type="ECO:0000256" key="1">
    <source>
        <dbReference type="ARBA" id="ARBA00004651"/>
    </source>
</evidence>
<name>I3X4I8_SINF2</name>
<dbReference type="GO" id="GO:0055085">
    <property type="term" value="P:transmembrane transport"/>
    <property type="evidence" value="ECO:0007669"/>
    <property type="project" value="InterPro"/>
</dbReference>
<feature type="transmembrane region" description="Helical" evidence="5">
    <location>
        <begin position="474"/>
        <end position="491"/>
    </location>
</feature>
<keyword evidence="4 5" id="KW-0472">Membrane</keyword>
<dbReference type="KEGG" id="sfd:USDA257_c22120"/>
<dbReference type="AlphaFoldDB" id="I3X4I8"/>
<feature type="transmembrane region" description="Helical" evidence="5">
    <location>
        <begin position="526"/>
        <end position="548"/>
    </location>
</feature>
<dbReference type="InterPro" id="IPR035906">
    <property type="entry name" value="MetI-like_sf"/>
</dbReference>
<feature type="transmembrane region" description="Helical" evidence="5">
    <location>
        <begin position="325"/>
        <end position="347"/>
    </location>
</feature>
<accession>I3X4I8</accession>